<dbReference type="RefSeq" id="WP_091693015.1">
    <property type="nucleotide sequence ID" value="NZ_FPCG01000001.1"/>
</dbReference>
<keyword evidence="7 9" id="KW-0472">Membrane</keyword>
<dbReference type="PANTHER" id="PTHR21716">
    <property type="entry name" value="TRANSMEMBRANE PROTEIN"/>
    <property type="match status" value="1"/>
</dbReference>
<feature type="transmembrane region" description="Helical" evidence="9">
    <location>
        <begin position="312"/>
        <end position="345"/>
    </location>
</feature>
<accession>A0A1I7ME39</accession>
<evidence type="ECO:0000313" key="10">
    <source>
        <dbReference type="EMBL" id="SFV20205.1"/>
    </source>
</evidence>
<evidence type="ECO:0000256" key="1">
    <source>
        <dbReference type="ARBA" id="ARBA00004651"/>
    </source>
</evidence>
<feature type="transmembrane region" description="Helical" evidence="9">
    <location>
        <begin position="74"/>
        <end position="92"/>
    </location>
</feature>
<comment type="similarity">
    <text evidence="2">Belongs to the autoinducer-2 exporter (AI-2E) (TC 2.A.86) family.</text>
</comment>
<evidence type="ECO:0000256" key="6">
    <source>
        <dbReference type="ARBA" id="ARBA00022989"/>
    </source>
</evidence>
<keyword evidence="11" id="KW-1185">Reference proteome</keyword>
<dbReference type="Proteomes" id="UP000198881">
    <property type="component" value="Unassembled WGS sequence"/>
</dbReference>
<evidence type="ECO:0000256" key="9">
    <source>
        <dbReference type="SAM" id="Phobius"/>
    </source>
</evidence>
<evidence type="ECO:0000256" key="5">
    <source>
        <dbReference type="ARBA" id="ARBA00022692"/>
    </source>
</evidence>
<keyword evidence="4" id="KW-1003">Cell membrane</keyword>
<name>A0A1I7ME39_9MICC</name>
<feature type="region of interest" description="Disordered" evidence="8">
    <location>
        <begin position="440"/>
        <end position="479"/>
    </location>
</feature>
<dbReference type="AlphaFoldDB" id="A0A1I7ME39"/>
<keyword evidence="3" id="KW-0813">Transport</keyword>
<dbReference type="PANTHER" id="PTHR21716:SF53">
    <property type="entry name" value="PERMEASE PERM-RELATED"/>
    <property type="match status" value="1"/>
</dbReference>
<dbReference type="EMBL" id="FPCG01000001">
    <property type="protein sequence ID" value="SFV20205.1"/>
    <property type="molecule type" value="Genomic_DNA"/>
</dbReference>
<comment type="subcellular location">
    <subcellularLocation>
        <location evidence="1">Cell membrane</location>
        <topology evidence="1">Multi-pass membrane protein</topology>
    </subcellularLocation>
</comment>
<evidence type="ECO:0000256" key="2">
    <source>
        <dbReference type="ARBA" id="ARBA00009773"/>
    </source>
</evidence>
<gene>
    <name evidence="10" type="ORF">SAMN04487966_101222</name>
</gene>
<dbReference type="GO" id="GO:0005886">
    <property type="term" value="C:plasma membrane"/>
    <property type="evidence" value="ECO:0007669"/>
    <property type="project" value="UniProtKB-SubCell"/>
</dbReference>
<proteinExistence type="inferred from homology"/>
<feature type="transmembrane region" description="Helical" evidence="9">
    <location>
        <begin position="98"/>
        <end position="119"/>
    </location>
</feature>
<dbReference type="InterPro" id="IPR002549">
    <property type="entry name" value="AI-2E-like"/>
</dbReference>
<evidence type="ECO:0000256" key="3">
    <source>
        <dbReference type="ARBA" id="ARBA00022448"/>
    </source>
</evidence>
<evidence type="ECO:0000313" key="11">
    <source>
        <dbReference type="Proteomes" id="UP000198881"/>
    </source>
</evidence>
<keyword evidence="5 9" id="KW-0812">Transmembrane</keyword>
<evidence type="ECO:0000256" key="4">
    <source>
        <dbReference type="ARBA" id="ARBA00022475"/>
    </source>
</evidence>
<dbReference type="GO" id="GO:0055085">
    <property type="term" value="P:transmembrane transport"/>
    <property type="evidence" value="ECO:0007669"/>
    <property type="project" value="TreeGrafter"/>
</dbReference>
<feature type="transmembrane region" description="Helical" evidence="9">
    <location>
        <begin position="213"/>
        <end position="234"/>
    </location>
</feature>
<feature type="transmembrane region" description="Helical" evidence="9">
    <location>
        <begin position="126"/>
        <end position="151"/>
    </location>
</feature>
<evidence type="ECO:0000256" key="7">
    <source>
        <dbReference type="ARBA" id="ARBA00023136"/>
    </source>
</evidence>
<reference evidence="10 11" key="1">
    <citation type="submission" date="2016-10" db="EMBL/GenBank/DDBJ databases">
        <authorList>
            <person name="de Groot N.N."/>
        </authorList>
    </citation>
    <scope>NUCLEOTIDE SEQUENCE [LARGE SCALE GENOMIC DNA]</scope>
    <source>
        <strain evidence="10 11">CGMCC 1.7054</strain>
    </source>
</reference>
<feature type="transmembrane region" description="Helical" evidence="9">
    <location>
        <begin position="366"/>
        <end position="399"/>
    </location>
</feature>
<dbReference type="STRING" id="574650.SAMN04487966_101222"/>
<protein>
    <submittedName>
        <fullName evidence="10">Predicted PurR-regulated permease PerM</fullName>
    </submittedName>
</protein>
<keyword evidence="6 9" id="KW-1133">Transmembrane helix</keyword>
<dbReference type="OrthoDB" id="9784366at2"/>
<feature type="transmembrane region" description="Helical" evidence="9">
    <location>
        <begin position="282"/>
        <end position="306"/>
    </location>
</feature>
<feature type="region of interest" description="Disordered" evidence="8">
    <location>
        <begin position="1"/>
        <end position="65"/>
    </location>
</feature>
<evidence type="ECO:0000256" key="8">
    <source>
        <dbReference type="SAM" id="MobiDB-lite"/>
    </source>
</evidence>
<dbReference type="Pfam" id="PF01594">
    <property type="entry name" value="AI-2E_transport"/>
    <property type="match status" value="1"/>
</dbReference>
<sequence length="479" mass="50064">MSHSAQYIPAPEDAENPSASEAGVLVDQQDADHSSSGSGGTGTEGAGRRRESAGTKDPSQGPWRDALGKTGARAAQLLLIAAVAAVLIWLLLRVKVVLIALLVALILASAVAPLVRWLVRKGWSQMWATIAAFVGIVALVGGVITGVVFAIRGEWDSLVSSAEEGWQEAQGWLTNGPLPVDTQMIDDAVKQVTDFVTSGSFASGLASNTLTGISAATEFITGLVLMVVILFFFLKDGGKITNFALRWFQGETRAKVAESADRSSEVLGGYVRGTATVAAVDAVLIGIGLMVVGVPLALPLAVIVFVGGFIPIVGATVAGVLAALVALVTVGFVEALIVVAIVIAVNQIEGNLLQPVVMGRTLSLHALIVLLALTIGTLVGGIFGAILAVPYTAVAWAVIQVWTDRYQTGHDPVLGDDPLDAKDRARSKATLGQRLRYRQMRGQAETGGELGAVEHDSRGERRAEERADAERAEAGQRDA</sequence>
<organism evidence="10 11">
    <name type="scientific">Micrococcus terreus</name>
    <dbReference type="NCBI Taxonomy" id="574650"/>
    <lineage>
        <taxon>Bacteria</taxon>
        <taxon>Bacillati</taxon>
        <taxon>Actinomycetota</taxon>
        <taxon>Actinomycetes</taxon>
        <taxon>Micrococcales</taxon>
        <taxon>Micrococcaceae</taxon>
        <taxon>Micrococcus</taxon>
    </lineage>
</organism>
<feature type="compositionally biased region" description="Basic and acidic residues" evidence="8">
    <location>
        <begin position="452"/>
        <end position="479"/>
    </location>
</feature>